<comment type="caution">
    <text evidence="2">The sequence shown here is derived from an EMBL/GenBank/DDBJ whole genome shotgun (WGS) entry which is preliminary data.</text>
</comment>
<sequence length="200" mass="21614">MEASTALEGYDYAHEDDEDGEMHERSHWSIGMTNAALSPPLPMTPVGIAMMSPQSHWSLGTTNAPGTPLSPSFFLFRPHPVLFALLFTPAFAFITLPALLETTPSPPPSSAWSVSTTNSTPYSPTPALRSRWPSSTLASLHSSHAAMGARLGAWVSCWCGEQVSSSRSSSSSATRCQLRRGIRREGKEGVHVRPMARETC</sequence>
<dbReference type="Proteomes" id="UP001362999">
    <property type="component" value="Unassembled WGS sequence"/>
</dbReference>
<accession>A0AAW0D795</accession>
<gene>
    <name evidence="2" type="ORF">R3P38DRAFT_93816</name>
</gene>
<feature type="region of interest" description="Disordered" evidence="1">
    <location>
        <begin position="1"/>
        <end position="20"/>
    </location>
</feature>
<protein>
    <submittedName>
        <fullName evidence="2">Uncharacterized protein</fullName>
    </submittedName>
</protein>
<name>A0AAW0D795_9AGAR</name>
<keyword evidence="3" id="KW-1185">Reference proteome</keyword>
<proteinExistence type="predicted"/>
<evidence type="ECO:0000313" key="3">
    <source>
        <dbReference type="Proteomes" id="UP001362999"/>
    </source>
</evidence>
<dbReference type="EMBL" id="JAWWNJ010000010">
    <property type="protein sequence ID" value="KAK7046991.1"/>
    <property type="molecule type" value="Genomic_DNA"/>
</dbReference>
<dbReference type="AlphaFoldDB" id="A0AAW0D795"/>
<evidence type="ECO:0000256" key="1">
    <source>
        <dbReference type="SAM" id="MobiDB-lite"/>
    </source>
</evidence>
<reference evidence="2 3" key="1">
    <citation type="journal article" date="2024" name="J Genomics">
        <title>Draft genome sequencing and assembly of Favolaschia claudopus CIRM-BRFM 2984 isolated from oak limbs.</title>
        <authorList>
            <person name="Navarro D."/>
            <person name="Drula E."/>
            <person name="Chaduli D."/>
            <person name="Cazenave R."/>
            <person name="Ahrendt S."/>
            <person name="Wang J."/>
            <person name="Lipzen A."/>
            <person name="Daum C."/>
            <person name="Barry K."/>
            <person name="Grigoriev I.V."/>
            <person name="Favel A."/>
            <person name="Rosso M.N."/>
            <person name="Martin F."/>
        </authorList>
    </citation>
    <scope>NUCLEOTIDE SEQUENCE [LARGE SCALE GENOMIC DNA]</scope>
    <source>
        <strain evidence="2 3">CIRM-BRFM 2984</strain>
    </source>
</reference>
<organism evidence="2 3">
    <name type="scientific">Favolaschia claudopus</name>
    <dbReference type="NCBI Taxonomy" id="2862362"/>
    <lineage>
        <taxon>Eukaryota</taxon>
        <taxon>Fungi</taxon>
        <taxon>Dikarya</taxon>
        <taxon>Basidiomycota</taxon>
        <taxon>Agaricomycotina</taxon>
        <taxon>Agaricomycetes</taxon>
        <taxon>Agaricomycetidae</taxon>
        <taxon>Agaricales</taxon>
        <taxon>Marasmiineae</taxon>
        <taxon>Mycenaceae</taxon>
        <taxon>Favolaschia</taxon>
    </lineage>
</organism>
<evidence type="ECO:0000313" key="2">
    <source>
        <dbReference type="EMBL" id="KAK7046991.1"/>
    </source>
</evidence>